<dbReference type="InterPro" id="IPR036390">
    <property type="entry name" value="WH_DNA-bd_sf"/>
</dbReference>
<protein>
    <submittedName>
        <fullName evidence="2">MarR family transcriptional regulator</fullName>
    </submittedName>
</protein>
<dbReference type="InterPro" id="IPR039422">
    <property type="entry name" value="MarR/SlyA-like"/>
</dbReference>
<dbReference type="RefSeq" id="WP_227529532.1">
    <property type="nucleotide sequence ID" value="NZ_JAGTTM010000001.1"/>
</dbReference>
<dbReference type="PANTHER" id="PTHR33164:SF99">
    <property type="entry name" value="MARR FAMILY REGULATORY PROTEIN"/>
    <property type="match status" value="1"/>
</dbReference>
<dbReference type="PANTHER" id="PTHR33164">
    <property type="entry name" value="TRANSCRIPTIONAL REGULATOR, MARR FAMILY"/>
    <property type="match status" value="1"/>
</dbReference>
<dbReference type="Proteomes" id="UP001139289">
    <property type="component" value="Unassembled WGS sequence"/>
</dbReference>
<keyword evidence="3" id="KW-1185">Reference proteome</keyword>
<dbReference type="Pfam" id="PF01047">
    <property type="entry name" value="MarR"/>
    <property type="match status" value="1"/>
</dbReference>
<organism evidence="2 3">
    <name type="scientific">Microbacterium tenebrionis</name>
    <dbReference type="NCBI Taxonomy" id="2830665"/>
    <lineage>
        <taxon>Bacteria</taxon>
        <taxon>Bacillati</taxon>
        <taxon>Actinomycetota</taxon>
        <taxon>Actinomycetes</taxon>
        <taxon>Micrococcales</taxon>
        <taxon>Microbacteriaceae</taxon>
        <taxon>Microbacterium</taxon>
    </lineage>
</organism>
<dbReference type="InterPro" id="IPR036388">
    <property type="entry name" value="WH-like_DNA-bd_sf"/>
</dbReference>
<dbReference type="SMART" id="SM00347">
    <property type="entry name" value="HTH_MARR"/>
    <property type="match status" value="1"/>
</dbReference>
<dbReference type="EMBL" id="JAGTTM010000001">
    <property type="protein sequence ID" value="MCC2028216.1"/>
    <property type="molecule type" value="Genomic_DNA"/>
</dbReference>
<dbReference type="GO" id="GO:0003700">
    <property type="term" value="F:DNA-binding transcription factor activity"/>
    <property type="evidence" value="ECO:0007669"/>
    <property type="project" value="InterPro"/>
</dbReference>
<evidence type="ECO:0000313" key="2">
    <source>
        <dbReference type="EMBL" id="MCC2028216.1"/>
    </source>
</evidence>
<dbReference type="PROSITE" id="PS50995">
    <property type="entry name" value="HTH_MARR_2"/>
    <property type="match status" value="1"/>
</dbReference>
<sequence>MAASLPRMTPQQSRAWLALISTAELLPAALDAQLQRDASLTHYEFMLLSALQRTGAMRLSDLAAATNATLPRASKVVSRLQQRGLVRREESEHDRRSILLELTRQGRRQLVLATPDHFDTVHRLVLDQLSPEQLDHLADALEPVLEALDPQQRFGVPGR</sequence>
<dbReference type="SUPFAM" id="SSF46785">
    <property type="entry name" value="Winged helix' DNA-binding domain"/>
    <property type="match status" value="1"/>
</dbReference>
<dbReference type="AlphaFoldDB" id="A0A9X1LM60"/>
<accession>A0A9X1LM60</accession>
<name>A0A9X1LM60_9MICO</name>
<reference evidence="2" key="1">
    <citation type="submission" date="2021-04" db="EMBL/GenBank/DDBJ databases">
        <title>Microbacterium tenobrionis sp. nov. and Microbacterium allomyrinae sp. nov., isolated from larvae of Tenobrio molitor and Allomyrina dichotoma, respectively.</title>
        <authorList>
            <person name="Lee S.D."/>
        </authorList>
    </citation>
    <scope>NUCLEOTIDE SEQUENCE</scope>
    <source>
        <strain evidence="2">YMB-B2</strain>
    </source>
</reference>
<gene>
    <name evidence="2" type="ORF">KEC56_01515</name>
</gene>
<dbReference type="PRINTS" id="PR00598">
    <property type="entry name" value="HTHMARR"/>
</dbReference>
<comment type="caution">
    <text evidence="2">The sequence shown here is derived from an EMBL/GenBank/DDBJ whole genome shotgun (WGS) entry which is preliminary data.</text>
</comment>
<dbReference type="GO" id="GO:0006950">
    <property type="term" value="P:response to stress"/>
    <property type="evidence" value="ECO:0007669"/>
    <property type="project" value="TreeGrafter"/>
</dbReference>
<dbReference type="InterPro" id="IPR000835">
    <property type="entry name" value="HTH_MarR-typ"/>
</dbReference>
<proteinExistence type="predicted"/>
<dbReference type="Gene3D" id="1.10.10.10">
    <property type="entry name" value="Winged helix-like DNA-binding domain superfamily/Winged helix DNA-binding domain"/>
    <property type="match status" value="1"/>
</dbReference>
<feature type="domain" description="HTH marR-type" evidence="1">
    <location>
        <begin position="12"/>
        <end position="146"/>
    </location>
</feature>
<evidence type="ECO:0000259" key="1">
    <source>
        <dbReference type="PROSITE" id="PS50995"/>
    </source>
</evidence>
<evidence type="ECO:0000313" key="3">
    <source>
        <dbReference type="Proteomes" id="UP001139289"/>
    </source>
</evidence>